<accession>A0ABD0SGT6</accession>
<reference evidence="3 4" key="1">
    <citation type="submission" date="2024-06" db="EMBL/GenBank/DDBJ databases">
        <title>A chromosome-level genome assembly of beet webworm, Loxostege sticticalis.</title>
        <authorList>
            <person name="Zhang Y."/>
        </authorList>
    </citation>
    <scope>NUCLEOTIDE SEQUENCE [LARGE SCALE GENOMIC DNA]</scope>
    <source>
        <strain evidence="3">AQ028</strain>
        <tissue evidence="3">Male pupae</tissue>
    </source>
</reference>
<dbReference type="Proteomes" id="UP001549921">
    <property type="component" value="Unassembled WGS sequence"/>
</dbReference>
<dbReference type="EMBL" id="JBEDNZ010000021">
    <property type="protein sequence ID" value="KAL0819056.1"/>
    <property type="molecule type" value="Genomic_DNA"/>
</dbReference>
<dbReference type="AlphaFoldDB" id="A0ABD0SGT6"/>
<feature type="region of interest" description="Disordered" evidence="1">
    <location>
        <begin position="201"/>
        <end position="240"/>
    </location>
</feature>
<evidence type="ECO:0000313" key="3">
    <source>
        <dbReference type="EMBL" id="KAL0819056.1"/>
    </source>
</evidence>
<gene>
    <name evidence="3" type="ORF">ABMA28_008334</name>
</gene>
<feature type="chain" id="PRO_5044864268" evidence="2">
    <location>
        <begin position="21"/>
        <end position="265"/>
    </location>
</feature>
<feature type="compositionally biased region" description="Low complexity" evidence="1">
    <location>
        <begin position="228"/>
        <end position="237"/>
    </location>
</feature>
<evidence type="ECO:0000313" key="4">
    <source>
        <dbReference type="Proteomes" id="UP001549921"/>
    </source>
</evidence>
<feature type="signal peptide" evidence="2">
    <location>
        <begin position="1"/>
        <end position="20"/>
    </location>
</feature>
<name>A0ABD0SGT6_LOXSC</name>
<protein>
    <submittedName>
        <fullName evidence="3">Uncharacterized protein</fullName>
    </submittedName>
</protein>
<proteinExistence type="predicted"/>
<comment type="caution">
    <text evidence="3">The sequence shown here is derived from an EMBL/GenBank/DDBJ whole genome shotgun (WGS) entry which is preliminary data.</text>
</comment>
<dbReference type="Gene3D" id="2.10.60.10">
    <property type="entry name" value="CD59"/>
    <property type="match status" value="1"/>
</dbReference>
<organism evidence="3 4">
    <name type="scientific">Loxostege sticticalis</name>
    <name type="common">Beet webworm moth</name>
    <dbReference type="NCBI Taxonomy" id="481309"/>
    <lineage>
        <taxon>Eukaryota</taxon>
        <taxon>Metazoa</taxon>
        <taxon>Ecdysozoa</taxon>
        <taxon>Arthropoda</taxon>
        <taxon>Hexapoda</taxon>
        <taxon>Insecta</taxon>
        <taxon>Pterygota</taxon>
        <taxon>Neoptera</taxon>
        <taxon>Endopterygota</taxon>
        <taxon>Lepidoptera</taxon>
        <taxon>Glossata</taxon>
        <taxon>Ditrysia</taxon>
        <taxon>Pyraloidea</taxon>
        <taxon>Crambidae</taxon>
        <taxon>Pyraustinae</taxon>
        <taxon>Loxostege</taxon>
    </lineage>
</organism>
<evidence type="ECO:0000256" key="2">
    <source>
        <dbReference type="SAM" id="SignalP"/>
    </source>
</evidence>
<evidence type="ECO:0000256" key="1">
    <source>
        <dbReference type="SAM" id="MobiDB-lite"/>
    </source>
</evidence>
<dbReference type="InterPro" id="IPR045860">
    <property type="entry name" value="Snake_toxin-like_sf"/>
</dbReference>
<keyword evidence="2" id="KW-0732">Signal</keyword>
<sequence length="265" mass="28706">MLPSMWFMSIIALLVVDVRTGALQQKDAAVHRCYHCAPNGTACNATVECAGDRPLCATSAVAPNYLSSLHCAPASKSPCSLTRTSGTFTLVCVCADDLCNSQFSKELQNQLVEFSKVNITNENASEYTEMFFKSNSFANVTEDKLYKMITVELAKPTEMPRQNESHPMTLSPAVHAHTTVSHSVEHSADASLPRAEAFKHEPTALSEDDEDASEGSGSYEETRTPRQPASAPAAPSSYLPANENKAPPLAATFLITTPMFMYFVA</sequence>